<proteinExistence type="predicted"/>
<dbReference type="EMBL" id="BMGG01000016">
    <property type="protein sequence ID" value="GGC94230.1"/>
    <property type="molecule type" value="Genomic_DNA"/>
</dbReference>
<name>A0A916UY87_9HYPH</name>
<accession>A0A916UY87</accession>
<reference evidence="2" key="2">
    <citation type="submission" date="2020-09" db="EMBL/GenBank/DDBJ databases">
        <authorList>
            <person name="Sun Q."/>
            <person name="Zhou Y."/>
        </authorList>
    </citation>
    <scope>NUCLEOTIDE SEQUENCE</scope>
    <source>
        <strain evidence="2">CGMCC 1.12919</strain>
    </source>
</reference>
<reference evidence="2" key="1">
    <citation type="journal article" date="2014" name="Int. J. Syst. Evol. Microbiol.">
        <title>Complete genome sequence of Corynebacterium casei LMG S-19264T (=DSM 44701T), isolated from a smear-ripened cheese.</title>
        <authorList>
            <consortium name="US DOE Joint Genome Institute (JGI-PGF)"/>
            <person name="Walter F."/>
            <person name="Albersmeier A."/>
            <person name="Kalinowski J."/>
            <person name="Ruckert C."/>
        </authorList>
    </citation>
    <scope>NUCLEOTIDE SEQUENCE</scope>
    <source>
        <strain evidence="2">CGMCC 1.12919</strain>
    </source>
</reference>
<dbReference type="AlphaFoldDB" id="A0A916UY87"/>
<evidence type="ECO:0000313" key="2">
    <source>
        <dbReference type="EMBL" id="GGC94230.1"/>
    </source>
</evidence>
<evidence type="ECO:0000313" key="3">
    <source>
        <dbReference type="Proteomes" id="UP000637002"/>
    </source>
</evidence>
<keyword evidence="3" id="KW-1185">Reference proteome</keyword>
<dbReference type="Proteomes" id="UP000637002">
    <property type="component" value="Unassembled WGS sequence"/>
</dbReference>
<sequence>MERTNWRSAATYEHAQGLDTVGFAFEYLRRNPRYVEDALRASETTFVEDRSANERMRRWCLYFRRRSTDSVD</sequence>
<comment type="caution">
    <text evidence="2">The sequence shown here is derived from an EMBL/GenBank/DDBJ whole genome shotgun (WGS) entry which is preliminary data.</text>
</comment>
<dbReference type="Pfam" id="PF20109">
    <property type="entry name" value="Trans_reg_dom"/>
    <property type="match status" value="1"/>
</dbReference>
<feature type="domain" description="Transcriptional regulator-like" evidence="1">
    <location>
        <begin position="5"/>
        <end position="64"/>
    </location>
</feature>
<gene>
    <name evidence="2" type="ORF">GCM10010994_60020</name>
</gene>
<dbReference type="RefSeq" id="WP_244642311.1">
    <property type="nucleotide sequence ID" value="NZ_BMGG01000016.1"/>
</dbReference>
<protein>
    <recommendedName>
        <fullName evidence="1">Transcriptional regulator-like domain-containing protein</fullName>
    </recommendedName>
</protein>
<evidence type="ECO:0000259" key="1">
    <source>
        <dbReference type="Pfam" id="PF20109"/>
    </source>
</evidence>
<organism evidence="2 3">
    <name type="scientific">Chelatococcus reniformis</name>
    <dbReference type="NCBI Taxonomy" id="1494448"/>
    <lineage>
        <taxon>Bacteria</taxon>
        <taxon>Pseudomonadati</taxon>
        <taxon>Pseudomonadota</taxon>
        <taxon>Alphaproteobacteria</taxon>
        <taxon>Hyphomicrobiales</taxon>
        <taxon>Chelatococcaceae</taxon>
        <taxon>Chelatococcus</taxon>
    </lineage>
</organism>
<dbReference type="InterPro" id="IPR045465">
    <property type="entry name" value="Trans_reg_dom"/>
</dbReference>